<dbReference type="InterPro" id="IPR013249">
    <property type="entry name" value="RNA_pol_sigma70_r4_t2"/>
</dbReference>
<gene>
    <name evidence="7" type="ORF">E6A44_005750</name>
</gene>
<keyword evidence="2" id="KW-0805">Transcription regulation</keyword>
<name>A0ABW9J7B5_9SPHI</name>
<proteinExistence type="inferred from homology"/>
<dbReference type="InterPro" id="IPR013324">
    <property type="entry name" value="RNA_pol_sigma_r3/r4-like"/>
</dbReference>
<dbReference type="SUPFAM" id="SSF88946">
    <property type="entry name" value="Sigma2 domain of RNA polymerase sigma factors"/>
    <property type="match status" value="1"/>
</dbReference>
<dbReference type="Gene3D" id="1.10.1740.10">
    <property type="match status" value="1"/>
</dbReference>
<dbReference type="InterPro" id="IPR039425">
    <property type="entry name" value="RNA_pol_sigma-70-like"/>
</dbReference>
<dbReference type="InterPro" id="IPR014284">
    <property type="entry name" value="RNA_pol_sigma-70_dom"/>
</dbReference>
<evidence type="ECO:0000256" key="2">
    <source>
        <dbReference type="ARBA" id="ARBA00023015"/>
    </source>
</evidence>
<keyword evidence="3" id="KW-0731">Sigma factor</keyword>
<dbReference type="PANTHER" id="PTHR43133:SF46">
    <property type="entry name" value="RNA POLYMERASE SIGMA-70 FACTOR ECF SUBFAMILY"/>
    <property type="match status" value="1"/>
</dbReference>
<dbReference type="SUPFAM" id="SSF88659">
    <property type="entry name" value="Sigma3 and sigma4 domains of RNA polymerase sigma factors"/>
    <property type="match status" value="1"/>
</dbReference>
<feature type="domain" description="RNA polymerase sigma factor 70 region 4 type 2" evidence="6">
    <location>
        <begin position="122"/>
        <end position="174"/>
    </location>
</feature>
<dbReference type="EMBL" id="SSHJ02000005">
    <property type="protein sequence ID" value="MFN0255066.1"/>
    <property type="molecule type" value="Genomic_DNA"/>
</dbReference>
<evidence type="ECO:0000256" key="1">
    <source>
        <dbReference type="ARBA" id="ARBA00010641"/>
    </source>
</evidence>
<keyword evidence="4" id="KW-0804">Transcription</keyword>
<reference evidence="7 8" key="1">
    <citation type="submission" date="2024-12" db="EMBL/GenBank/DDBJ databases">
        <authorList>
            <person name="Hu S."/>
        </authorList>
    </citation>
    <scope>NUCLEOTIDE SEQUENCE [LARGE SCALE GENOMIC DNA]</scope>
    <source>
        <strain evidence="7 8">THG-T11</strain>
    </source>
</reference>
<dbReference type="RefSeq" id="WP_138722206.1">
    <property type="nucleotide sequence ID" value="NZ_SSHJ02000005.1"/>
</dbReference>
<dbReference type="InterPro" id="IPR007627">
    <property type="entry name" value="RNA_pol_sigma70_r2"/>
</dbReference>
<evidence type="ECO:0000259" key="6">
    <source>
        <dbReference type="Pfam" id="PF08281"/>
    </source>
</evidence>
<sequence length="197" mass="22862">MSKLDKEIATLVKACVEGHRLSQERLYKMFFADMWRTCIRYVKTDDLAREALNTAFLKVFQNLSSYDAHKGTLNAWIGTIMIRTCIDLNRKECKFETATWDGELAPETAFIAPEILDRLYAQDLIKLIRLLPHATQMVFNLSVIDGYSHKEIAQRLEIGEATSRWHLSEGKKQLRELLLKHTSIKTNHHTENKVEKK</sequence>
<evidence type="ECO:0000259" key="5">
    <source>
        <dbReference type="Pfam" id="PF04542"/>
    </source>
</evidence>
<comment type="similarity">
    <text evidence="1">Belongs to the sigma-70 factor family. ECF subfamily.</text>
</comment>
<dbReference type="Proteomes" id="UP001517247">
    <property type="component" value="Unassembled WGS sequence"/>
</dbReference>
<feature type="domain" description="RNA polymerase sigma-70 region 2" evidence="5">
    <location>
        <begin position="27"/>
        <end position="92"/>
    </location>
</feature>
<dbReference type="PANTHER" id="PTHR43133">
    <property type="entry name" value="RNA POLYMERASE ECF-TYPE SIGMA FACTO"/>
    <property type="match status" value="1"/>
</dbReference>
<protein>
    <submittedName>
        <fullName evidence="7">RNA polymerase sigma factor</fullName>
    </submittedName>
</protein>
<evidence type="ECO:0000313" key="8">
    <source>
        <dbReference type="Proteomes" id="UP001517247"/>
    </source>
</evidence>
<keyword evidence="8" id="KW-1185">Reference proteome</keyword>
<dbReference type="Gene3D" id="1.10.10.10">
    <property type="entry name" value="Winged helix-like DNA-binding domain superfamily/Winged helix DNA-binding domain"/>
    <property type="match status" value="1"/>
</dbReference>
<organism evidence="7 8">
    <name type="scientific">Pedobacter ureilyticus</name>
    <dbReference type="NCBI Taxonomy" id="1393051"/>
    <lineage>
        <taxon>Bacteria</taxon>
        <taxon>Pseudomonadati</taxon>
        <taxon>Bacteroidota</taxon>
        <taxon>Sphingobacteriia</taxon>
        <taxon>Sphingobacteriales</taxon>
        <taxon>Sphingobacteriaceae</taxon>
        <taxon>Pedobacter</taxon>
    </lineage>
</organism>
<dbReference type="Pfam" id="PF08281">
    <property type="entry name" value="Sigma70_r4_2"/>
    <property type="match status" value="1"/>
</dbReference>
<evidence type="ECO:0000256" key="4">
    <source>
        <dbReference type="ARBA" id="ARBA00023163"/>
    </source>
</evidence>
<dbReference type="Pfam" id="PF04542">
    <property type="entry name" value="Sigma70_r2"/>
    <property type="match status" value="1"/>
</dbReference>
<comment type="caution">
    <text evidence="7">The sequence shown here is derived from an EMBL/GenBank/DDBJ whole genome shotgun (WGS) entry which is preliminary data.</text>
</comment>
<evidence type="ECO:0000313" key="7">
    <source>
        <dbReference type="EMBL" id="MFN0255066.1"/>
    </source>
</evidence>
<dbReference type="NCBIfam" id="TIGR02937">
    <property type="entry name" value="sigma70-ECF"/>
    <property type="match status" value="1"/>
</dbReference>
<evidence type="ECO:0000256" key="3">
    <source>
        <dbReference type="ARBA" id="ARBA00023082"/>
    </source>
</evidence>
<dbReference type="InterPro" id="IPR013325">
    <property type="entry name" value="RNA_pol_sigma_r2"/>
</dbReference>
<dbReference type="InterPro" id="IPR036388">
    <property type="entry name" value="WH-like_DNA-bd_sf"/>
</dbReference>
<accession>A0ABW9J7B5</accession>